<name>A0A2Z2J1V7_CORST</name>
<dbReference type="PANTHER" id="PTHR45527:SF1">
    <property type="entry name" value="FATTY ACID SYNTHASE"/>
    <property type="match status" value="1"/>
</dbReference>
<feature type="transmembrane region" description="Helical" evidence="4">
    <location>
        <begin position="663"/>
        <end position="683"/>
    </location>
</feature>
<gene>
    <name evidence="6" type="ORF">CBE89_02660</name>
</gene>
<keyword evidence="1" id="KW-0596">Phosphopantetheine</keyword>
<evidence type="ECO:0000256" key="3">
    <source>
        <dbReference type="SAM" id="MobiDB-lite"/>
    </source>
</evidence>
<keyword evidence="4" id="KW-1133">Transmembrane helix</keyword>
<dbReference type="PANTHER" id="PTHR45527">
    <property type="entry name" value="NONRIBOSOMAL PEPTIDE SYNTHETASE"/>
    <property type="match status" value="1"/>
</dbReference>
<evidence type="ECO:0000313" key="7">
    <source>
        <dbReference type="Proteomes" id="UP000250197"/>
    </source>
</evidence>
<evidence type="ECO:0000256" key="4">
    <source>
        <dbReference type="SAM" id="Phobius"/>
    </source>
</evidence>
<dbReference type="Pfam" id="PF00501">
    <property type="entry name" value="AMP-binding"/>
    <property type="match status" value="1"/>
</dbReference>
<dbReference type="GO" id="GO:0005737">
    <property type="term" value="C:cytoplasm"/>
    <property type="evidence" value="ECO:0007669"/>
    <property type="project" value="TreeGrafter"/>
</dbReference>
<dbReference type="Gene3D" id="1.10.1200.10">
    <property type="entry name" value="ACP-like"/>
    <property type="match status" value="1"/>
</dbReference>
<dbReference type="NCBIfam" id="TIGR01733">
    <property type="entry name" value="AA-adenyl-dom"/>
    <property type="match status" value="1"/>
</dbReference>
<dbReference type="SMART" id="SM00823">
    <property type="entry name" value="PKS_PP"/>
    <property type="match status" value="1"/>
</dbReference>
<dbReference type="InterPro" id="IPR000873">
    <property type="entry name" value="AMP-dep_synth/lig_dom"/>
</dbReference>
<dbReference type="InterPro" id="IPR012728">
    <property type="entry name" value="Pls/PosA_C"/>
</dbReference>
<dbReference type="GO" id="GO:0044550">
    <property type="term" value="P:secondary metabolite biosynthetic process"/>
    <property type="evidence" value="ECO:0007669"/>
    <property type="project" value="TreeGrafter"/>
</dbReference>
<feature type="transmembrane region" description="Helical" evidence="4">
    <location>
        <begin position="623"/>
        <end position="643"/>
    </location>
</feature>
<protein>
    <submittedName>
        <fullName evidence="6">Amino acid adenylation protein</fullName>
    </submittedName>
</protein>
<dbReference type="InterPro" id="IPR020806">
    <property type="entry name" value="PKS_PP-bd"/>
</dbReference>
<reference evidence="6 7" key="1">
    <citation type="submission" date="2017-05" db="EMBL/GenBank/DDBJ databases">
        <title>Complete genome sequence of Corynebacterium striatum KC-Na-1 isolated from Neophocaena asiaeorientalis in Korea.</title>
        <authorList>
            <person name="Kim J.H."/>
            <person name="Lee K."/>
        </authorList>
    </citation>
    <scope>NUCLEOTIDE SEQUENCE [LARGE SCALE GENOMIC DNA]</scope>
    <source>
        <strain evidence="6 7">KC-Na-01</strain>
    </source>
</reference>
<dbReference type="PROSITE" id="PS50075">
    <property type="entry name" value="CARRIER"/>
    <property type="match status" value="1"/>
</dbReference>
<feature type="transmembrane region" description="Helical" evidence="4">
    <location>
        <begin position="894"/>
        <end position="915"/>
    </location>
</feature>
<evidence type="ECO:0000313" key="6">
    <source>
        <dbReference type="EMBL" id="ART20521.1"/>
    </source>
</evidence>
<dbReference type="EMBL" id="CP021252">
    <property type="protein sequence ID" value="ART20521.1"/>
    <property type="molecule type" value="Genomic_DNA"/>
</dbReference>
<dbReference type="SUPFAM" id="SSF51161">
    <property type="entry name" value="Trimeric LpxA-like enzymes"/>
    <property type="match status" value="3"/>
</dbReference>
<dbReference type="InterPro" id="IPR010071">
    <property type="entry name" value="AA_adenyl_dom"/>
</dbReference>
<evidence type="ECO:0000256" key="2">
    <source>
        <dbReference type="ARBA" id="ARBA00022553"/>
    </source>
</evidence>
<dbReference type="Gene3D" id="2.160.10.10">
    <property type="entry name" value="Hexapeptide repeat proteins"/>
    <property type="match status" value="3"/>
</dbReference>
<dbReference type="InterPro" id="IPR042099">
    <property type="entry name" value="ANL_N_sf"/>
</dbReference>
<organism evidence="6 7">
    <name type="scientific">Corynebacterium striatum</name>
    <dbReference type="NCBI Taxonomy" id="43770"/>
    <lineage>
        <taxon>Bacteria</taxon>
        <taxon>Bacillati</taxon>
        <taxon>Actinomycetota</taxon>
        <taxon>Actinomycetes</taxon>
        <taxon>Mycobacteriales</taxon>
        <taxon>Corynebacteriaceae</taxon>
        <taxon>Corynebacterium</taxon>
    </lineage>
</organism>
<dbReference type="GO" id="GO:0031177">
    <property type="term" value="F:phosphopantetheine binding"/>
    <property type="evidence" value="ECO:0007669"/>
    <property type="project" value="InterPro"/>
</dbReference>
<dbReference type="Pfam" id="PF00550">
    <property type="entry name" value="PP-binding"/>
    <property type="match status" value="1"/>
</dbReference>
<dbReference type="Gene3D" id="3.30.300.30">
    <property type="match status" value="1"/>
</dbReference>
<dbReference type="InterPro" id="IPR011004">
    <property type="entry name" value="Trimer_LpxA-like_sf"/>
</dbReference>
<feature type="domain" description="Carrier" evidence="5">
    <location>
        <begin position="529"/>
        <end position="603"/>
    </location>
</feature>
<dbReference type="InterPro" id="IPR020845">
    <property type="entry name" value="AMP-binding_CS"/>
</dbReference>
<accession>A0A2Z2J1V7</accession>
<feature type="region of interest" description="Disordered" evidence="3">
    <location>
        <begin position="1"/>
        <end position="22"/>
    </location>
</feature>
<dbReference type="SUPFAM" id="SSF56801">
    <property type="entry name" value="Acetyl-CoA synthetase-like"/>
    <property type="match status" value="1"/>
</dbReference>
<feature type="compositionally biased region" description="Basic and acidic residues" evidence="3">
    <location>
        <begin position="1"/>
        <end position="14"/>
    </location>
</feature>
<evidence type="ECO:0000259" key="5">
    <source>
        <dbReference type="PROSITE" id="PS50075"/>
    </source>
</evidence>
<dbReference type="PROSITE" id="PS00455">
    <property type="entry name" value="AMP_BINDING"/>
    <property type="match status" value="1"/>
</dbReference>
<dbReference type="GO" id="GO:0043041">
    <property type="term" value="P:amino acid activation for nonribosomal peptide biosynthetic process"/>
    <property type="evidence" value="ECO:0007669"/>
    <property type="project" value="TreeGrafter"/>
</dbReference>
<keyword evidence="2" id="KW-0597">Phosphoprotein</keyword>
<dbReference type="Proteomes" id="UP000250197">
    <property type="component" value="Chromosome"/>
</dbReference>
<dbReference type="NCBIfam" id="TIGR02353">
    <property type="entry name" value="NRPS_term_dom"/>
    <property type="match status" value="1"/>
</dbReference>
<dbReference type="SUPFAM" id="SSF47336">
    <property type="entry name" value="ACP-like"/>
    <property type="match status" value="1"/>
</dbReference>
<feature type="transmembrane region" description="Helical" evidence="4">
    <location>
        <begin position="858"/>
        <end position="888"/>
    </location>
</feature>
<sequence>MAEDEKSTGRHALPEDPLDAHQPGAGIIHVPEQYLLGEHAPRERTLWGIICTTAELHPDAAALDDGEVLTYSELITDVEAWASELRANGVRRGDRIGIRMTSGKRELYLAILATLAAGAAYVPVDADDPDERAEMVFGEADIDGVFSDEGFRSLRPQRPAARGDEAGAPTPDDTAWIIFTSGSTGKPKGVAVSHRSAAAFVDAEAALFLVDHPHGPLGPDDRVLAGLSVAFDASCEEMWLAWGHGACLVPAPRSLVRSGMDLGPWLIRRDITVVSTVPTLAGLWPAEALDNIRLLIVGGEACSQELVDRLATDDREMWNTYGPTEATVVASAQRMLPGHPVSIGLPLNGWDLVVVDKQGFPVGLGEVGELVIGGVGLARYLDPAKDAEKYAPLESMAWQRAYRTGDHVRLEEDGLYFVGRVDDQVKIGGRRIELGEVEANVAALPNVYNSAVAVQKTPGGESVLVGYVSLEDDAKGFDQQVAHDRLAETMPAALVPRICVMEELPIRTSGKVDKKALPWPLPGVGVEAAGLTQTEQWLAQLWVETLGVSVSDENADFFSLGGTSLAAATLVGRIRERYPTVAVRDLYDHPRLGSLAEHIGGAEERPATVAPRSVRKVSGRTRALQTLIQVPLMTLAATSWLAWLLLGSNLAHAVGADWALTTPWWLVAVMVIVFATPIGRIPIGGYGARLLTSGIEPGDYPRGGSTHLRIWAAERWADASGSRSIAGATWVNNYARTLGVKIGRGVDLHSLPPVTGLLSLGDHAAIEPEVDLSGYWLDGDILHVGAINVAEGARVGARSTLLPGTNVGKYSHVEAGSTVTGKKKIKDGQRWSGSPAKKVGRSKHRFPSELPKRRPWWVAFYGLTSILLAIQPIVALGLGAALVVWALHVTDGNGFIGSLFFAPFGALVAFAFYMAQTWLGVRILSIGLKPGVVPVRSAAGWRLWSVERLMDDARTTLFPLYASQLTPLWFRTLGAKIGKDAEISTAVMIPKFTDIKDGAFLADDTMIGGYELGSGWMLTGETKVGKRSFVGNSGITGPGRKLSKNSLVAVLSSTPKKSKSGSNWWGSPPERMRRVEAHVDGVQGESLTYNPSFGVKAARGVVETMRLLAPMTSAMLLAGVLASLYALVDSFGIAVAWLLSGLILMAVGGVAMAITVAVKWICVGQHRSGDHPLWSAFVWLNELQDAFVEAVAAPWYFQHTLGTGEINLGLRALGVKIGGGAWIESYWFPETDLCVVGAGASVGPGTVVQTHLFQDRVMSLDTVTIEAGSTLASHSVALPASLVGKAATVGPGSLVMRGDRVPANSVWQGNPIEPWA</sequence>
<dbReference type="Gene3D" id="3.40.50.12780">
    <property type="entry name" value="N-terminal domain of ligase-like"/>
    <property type="match status" value="1"/>
</dbReference>
<feature type="transmembrane region" description="Helical" evidence="4">
    <location>
        <begin position="1134"/>
        <end position="1158"/>
    </location>
</feature>
<proteinExistence type="predicted"/>
<dbReference type="InterPro" id="IPR009081">
    <property type="entry name" value="PP-bd_ACP"/>
</dbReference>
<keyword evidence="4" id="KW-0472">Membrane</keyword>
<dbReference type="InterPro" id="IPR045851">
    <property type="entry name" value="AMP-bd_C_sf"/>
</dbReference>
<evidence type="ECO:0000256" key="1">
    <source>
        <dbReference type="ARBA" id="ARBA00022450"/>
    </source>
</evidence>
<dbReference type="CDD" id="cd05930">
    <property type="entry name" value="A_NRPS"/>
    <property type="match status" value="1"/>
</dbReference>
<keyword evidence="4" id="KW-0812">Transmembrane</keyword>
<dbReference type="KEGG" id="cstr:CBE89_02660"/>
<dbReference type="InterPro" id="IPR036736">
    <property type="entry name" value="ACP-like_sf"/>
</dbReference>
<feature type="transmembrane region" description="Helical" evidence="4">
    <location>
        <begin position="1107"/>
        <end position="1128"/>
    </location>
</feature>
<dbReference type="RefSeq" id="WP_240504748.1">
    <property type="nucleotide sequence ID" value="NZ_CP021252.1"/>
</dbReference>